<dbReference type="RefSeq" id="XP_060445116.1">
    <property type="nucleotide sequence ID" value="XM_060590372.1"/>
</dbReference>
<evidence type="ECO:0000313" key="2">
    <source>
        <dbReference type="Proteomes" id="UP001243989"/>
    </source>
</evidence>
<dbReference type="EMBL" id="JAHMHQ010000010">
    <property type="protein sequence ID" value="KAK1636509.1"/>
    <property type="molecule type" value="Genomic_DNA"/>
</dbReference>
<dbReference type="GeneID" id="85475234"/>
<name>A0AAI9ZTE3_9PEZI</name>
<evidence type="ECO:0000313" key="1">
    <source>
        <dbReference type="EMBL" id="KAK1636509.1"/>
    </source>
</evidence>
<dbReference type="Proteomes" id="UP001243989">
    <property type="component" value="Unassembled WGS sequence"/>
</dbReference>
<protein>
    <submittedName>
        <fullName evidence="1">Uncharacterized protein</fullName>
    </submittedName>
</protein>
<proteinExistence type="predicted"/>
<sequence length="79" mass="8464">MPGFWWLVLSSSGYGISPLNSTAVRSHEFRSDPTFSALNLDTASVGILAKRKLSSEGGLSRLQTGPPAYLYPTELSMGS</sequence>
<organism evidence="1 2">
    <name type="scientific">Colletotrichum phormii</name>
    <dbReference type="NCBI Taxonomy" id="359342"/>
    <lineage>
        <taxon>Eukaryota</taxon>
        <taxon>Fungi</taxon>
        <taxon>Dikarya</taxon>
        <taxon>Ascomycota</taxon>
        <taxon>Pezizomycotina</taxon>
        <taxon>Sordariomycetes</taxon>
        <taxon>Hypocreomycetidae</taxon>
        <taxon>Glomerellales</taxon>
        <taxon>Glomerellaceae</taxon>
        <taxon>Colletotrichum</taxon>
        <taxon>Colletotrichum acutatum species complex</taxon>
    </lineage>
</organism>
<reference evidence="1" key="1">
    <citation type="submission" date="2021-06" db="EMBL/GenBank/DDBJ databases">
        <title>Comparative genomics, transcriptomics and evolutionary studies reveal genomic signatures of adaptation to plant cell wall in hemibiotrophic fungi.</title>
        <authorList>
            <consortium name="DOE Joint Genome Institute"/>
            <person name="Baroncelli R."/>
            <person name="Diaz J.F."/>
            <person name="Benocci T."/>
            <person name="Peng M."/>
            <person name="Battaglia E."/>
            <person name="Haridas S."/>
            <person name="Andreopoulos W."/>
            <person name="Labutti K."/>
            <person name="Pangilinan J."/>
            <person name="Floch G.L."/>
            <person name="Makela M.R."/>
            <person name="Henrissat B."/>
            <person name="Grigoriev I.V."/>
            <person name="Crouch J.A."/>
            <person name="De Vries R.P."/>
            <person name="Sukno S.A."/>
            <person name="Thon M.R."/>
        </authorList>
    </citation>
    <scope>NUCLEOTIDE SEQUENCE</scope>
    <source>
        <strain evidence="1">CBS 102054</strain>
    </source>
</reference>
<dbReference type="AlphaFoldDB" id="A0AAI9ZTE3"/>
<accession>A0AAI9ZTE3</accession>
<gene>
    <name evidence="1" type="ORF">BDP81DRAFT_427731</name>
</gene>
<comment type="caution">
    <text evidence="1">The sequence shown here is derived from an EMBL/GenBank/DDBJ whole genome shotgun (WGS) entry which is preliminary data.</text>
</comment>
<keyword evidence="2" id="KW-1185">Reference proteome</keyword>